<dbReference type="PANTHER" id="PTHR43205">
    <property type="entry name" value="PROSTAGLANDIN REDUCTASE"/>
    <property type="match status" value="1"/>
</dbReference>
<protein>
    <submittedName>
        <fullName evidence="3">NADP-dependent oxidoreductase</fullName>
        <ecNumber evidence="3">1.-.-.-</ecNumber>
    </submittedName>
</protein>
<gene>
    <name evidence="3" type="ORF">ACETIH_18285</name>
</gene>
<comment type="caution">
    <text evidence="3">The sequence shown here is derived from an EMBL/GenBank/DDBJ whole genome shotgun (WGS) entry which is preliminary data.</text>
</comment>
<evidence type="ECO:0000259" key="2">
    <source>
        <dbReference type="SMART" id="SM00829"/>
    </source>
</evidence>
<dbReference type="InterPro" id="IPR011032">
    <property type="entry name" value="GroES-like_sf"/>
</dbReference>
<dbReference type="Proteomes" id="UP001593940">
    <property type="component" value="Unassembled WGS sequence"/>
</dbReference>
<evidence type="ECO:0000313" key="4">
    <source>
        <dbReference type="Proteomes" id="UP001593940"/>
    </source>
</evidence>
<dbReference type="InterPro" id="IPR036291">
    <property type="entry name" value="NAD(P)-bd_dom_sf"/>
</dbReference>
<dbReference type="Pfam" id="PF16884">
    <property type="entry name" value="ADH_N_2"/>
    <property type="match status" value="1"/>
</dbReference>
<dbReference type="Gene3D" id="3.40.50.720">
    <property type="entry name" value="NAD(P)-binding Rossmann-like Domain"/>
    <property type="match status" value="1"/>
</dbReference>
<dbReference type="SMART" id="SM00829">
    <property type="entry name" value="PKS_ER"/>
    <property type="match status" value="1"/>
</dbReference>
<keyword evidence="1 3" id="KW-0560">Oxidoreductase</keyword>
<reference evidence="3 4" key="1">
    <citation type="submission" date="2024-09" db="EMBL/GenBank/DDBJ databases">
        <title>Nodulacao em especies de Leguminosae Basais da Amazonia e Caracterizacao dos Rizobios e Bacterias Associadas aos Nodulos.</title>
        <authorList>
            <person name="Jambeiro I.C.A."/>
            <person name="Lopes I.S."/>
            <person name="Aguiar E.R.G.R."/>
            <person name="Santos A.F.J."/>
            <person name="Dos Santos J.M.F."/>
            <person name="Gross E."/>
        </authorList>
    </citation>
    <scope>NUCLEOTIDE SEQUENCE [LARGE SCALE GENOMIC DNA]</scope>
    <source>
        <strain evidence="3 4">BRUESC1165</strain>
    </source>
</reference>
<dbReference type="CDD" id="cd05288">
    <property type="entry name" value="PGDH"/>
    <property type="match status" value="1"/>
</dbReference>
<dbReference type="PANTHER" id="PTHR43205:SF7">
    <property type="entry name" value="PROSTAGLANDIN REDUCTASE 1"/>
    <property type="match status" value="1"/>
</dbReference>
<dbReference type="SUPFAM" id="SSF50129">
    <property type="entry name" value="GroES-like"/>
    <property type="match status" value="1"/>
</dbReference>
<dbReference type="Gene3D" id="3.90.180.10">
    <property type="entry name" value="Medium-chain alcohol dehydrogenases, catalytic domain"/>
    <property type="match status" value="1"/>
</dbReference>
<feature type="domain" description="Enoyl reductase (ER)" evidence="2">
    <location>
        <begin position="15"/>
        <end position="334"/>
    </location>
</feature>
<dbReference type="SUPFAM" id="SSF51735">
    <property type="entry name" value="NAD(P)-binding Rossmann-fold domains"/>
    <property type="match status" value="1"/>
</dbReference>
<evidence type="ECO:0000313" key="3">
    <source>
        <dbReference type="EMBL" id="MFC1458615.1"/>
    </source>
</evidence>
<name>A0ABV6YBT9_9HYPH</name>
<sequence length="337" mass="36236">MLENRGWTLARRPTGEPNVEDFSLQAVPLNPQVMEGQVLVRNRLLSLDPYMRWRMNDAKSYARPVDIGQVMVGATVGEVLDSKHPAFKPGDSVLGGGGWQEYAVLPGEHLQRLVGNVPPSTALGVLGSPGFTAYAGLIKIGMPKPGQTVVVGAATGPVGSMVGQLAKLAGCRTVAIAGGRAKCELAKTMFGFDAAIDHREPRLSELLTEACPKGIDIYFENIGGKVWDAVLPLLNDFARVPVCGLVSQYNEDASYEGETRLALLMRDILVKRLTLRGFIVTDFAQYRDEFLEMAAPLVASGEIAHLEDIVDGLEAAPDAFIGLLQGKNKGKLIVRLG</sequence>
<dbReference type="EMBL" id="JBHOMY010000058">
    <property type="protein sequence ID" value="MFC1458615.1"/>
    <property type="molecule type" value="Genomic_DNA"/>
</dbReference>
<dbReference type="InterPro" id="IPR020843">
    <property type="entry name" value="ER"/>
</dbReference>
<dbReference type="RefSeq" id="WP_377030522.1">
    <property type="nucleotide sequence ID" value="NZ_JBHOMY010000058.1"/>
</dbReference>
<dbReference type="GO" id="GO:0016491">
    <property type="term" value="F:oxidoreductase activity"/>
    <property type="evidence" value="ECO:0007669"/>
    <property type="project" value="UniProtKB-KW"/>
</dbReference>
<keyword evidence="4" id="KW-1185">Reference proteome</keyword>
<dbReference type="InterPro" id="IPR013149">
    <property type="entry name" value="ADH-like_C"/>
</dbReference>
<dbReference type="InterPro" id="IPR041694">
    <property type="entry name" value="ADH_N_2"/>
</dbReference>
<dbReference type="InterPro" id="IPR045010">
    <property type="entry name" value="MDR_fam"/>
</dbReference>
<dbReference type="Pfam" id="PF00107">
    <property type="entry name" value="ADH_zinc_N"/>
    <property type="match status" value="1"/>
</dbReference>
<organism evidence="3 4">
    <name type="scientific">Microvirga arabica</name>
    <dbReference type="NCBI Taxonomy" id="1128671"/>
    <lineage>
        <taxon>Bacteria</taxon>
        <taxon>Pseudomonadati</taxon>
        <taxon>Pseudomonadota</taxon>
        <taxon>Alphaproteobacteria</taxon>
        <taxon>Hyphomicrobiales</taxon>
        <taxon>Methylobacteriaceae</taxon>
        <taxon>Microvirga</taxon>
    </lineage>
</organism>
<dbReference type="EC" id="1.-.-.-" evidence="3"/>
<accession>A0ABV6YBT9</accession>
<evidence type="ECO:0000256" key="1">
    <source>
        <dbReference type="ARBA" id="ARBA00023002"/>
    </source>
</evidence>
<proteinExistence type="predicted"/>